<dbReference type="STRING" id="5762.D2W150"/>
<dbReference type="PANTHER" id="PTHR11373">
    <property type="entry name" value="DEOXYNUCLEOSIDE TRIPHOSPHATE TRIPHOSPHOHYDROLASE"/>
    <property type="match status" value="1"/>
</dbReference>
<evidence type="ECO:0000313" key="2">
    <source>
        <dbReference type="EMBL" id="EFC37169.1"/>
    </source>
</evidence>
<dbReference type="RefSeq" id="XP_002669913.1">
    <property type="nucleotide sequence ID" value="XM_002669867.1"/>
</dbReference>
<reference evidence="2 3" key="1">
    <citation type="journal article" date="2010" name="Cell">
        <title>The genome of Naegleria gruberi illuminates early eukaryotic versatility.</title>
        <authorList>
            <person name="Fritz-Laylin L.K."/>
            <person name="Prochnik S.E."/>
            <person name="Ginger M.L."/>
            <person name="Dacks J.B."/>
            <person name="Carpenter M.L."/>
            <person name="Field M.C."/>
            <person name="Kuo A."/>
            <person name="Paredez A."/>
            <person name="Chapman J."/>
            <person name="Pham J."/>
            <person name="Shu S."/>
            <person name="Neupane R."/>
            <person name="Cipriano M."/>
            <person name="Mancuso J."/>
            <person name="Tu H."/>
            <person name="Salamov A."/>
            <person name="Lindquist E."/>
            <person name="Shapiro H."/>
            <person name="Lucas S."/>
            <person name="Grigoriev I.V."/>
            <person name="Cande W.Z."/>
            <person name="Fulton C."/>
            <person name="Rokhsar D.S."/>
            <person name="Dawson S.C."/>
        </authorList>
    </citation>
    <scope>NUCLEOTIDE SEQUENCE [LARGE SCALE GENOMIC DNA]</scope>
    <source>
        <strain evidence="2 3">NEG-M</strain>
    </source>
</reference>
<dbReference type="InterPro" id="IPR006674">
    <property type="entry name" value="HD_domain"/>
</dbReference>
<evidence type="ECO:0000313" key="3">
    <source>
        <dbReference type="Proteomes" id="UP000006671"/>
    </source>
</evidence>
<dbReference type="GO" id="GO:0005634">
    <property type="term" value="C:nucleus"/>
    <property type="evidence" value="ECO:0007669"/>
    <property type="project" value="TreeGrafter"/>
</dbReference>
<protein>
    <submittedName>
        <fullName evidence="2">Predicted protein</fullName>
    </submittedName>
</protein>
<dbReference type="Gene3D" id="3.30.70.2760">
    <property type="match status" value="1"/>
</dbReference>
<dbReference type="OrthoDB" id="9991235at2759"/>
<dbReference type="GO" id="GO:0006203">
    <property type="term" value="P:dGTP catabolic process"/>
    <property type="evidence" value="ECO:0007669"/>
    <property type="project" value="TreeGrafter"/>
</dbReference>
<dbReference type="AlphaFoldDB" id="D2W150"/>
<proteinExistence type="predicted"/>
<dbReference type="PANTHER" id="PTHR11373:SF4">
    <property type="entry name" value="DEOXYNUCLEOSIDE TRIPHOSPHATE TRIPHOSPHOHYDROLASE SAMHD1"/>
    <property type="match status" value="1"/>
</dbReference>
<sequence length="498" mass="58746">MDRCTRERIFKDEIHGQIAFISGICKQVIDTESFQRLRDLKQLGSCYHVFPGASHNRFEHCLGVAHLSKRWIDKFYHIGSMKEHNKPNFADMYILQVAALCHDLGHGPFSHVFDNEFIPRALNYRTPEERKNGWTHEQGSKTMFEYMLEETTNDIHGRTKNDDLVQLLHEKPNDFVNTPQTATYSEGCFEPNHFYDYDGISLLDFQKREKQMVFDMIDGRISNSERSEERQYLYQIVANKFNSVDVDKFDYLTRDCQNLGLISSYDSSRLMEFSRVIGGEICFSSKEVYNLYEMFHTRYNLHKQVYTHRVGKSVEYMITDALVEADPYLKISEMINHPEQYVHLSDSILYRIESSDAPELEKSRQLLKRIKRRQLYKFVDEIILPIDRHKEFESLEEIDITSCHNGDGELLPSDIIIHNMAINYALKDKNPVDQCLFYKNGSDESFKIAREQVSYLIPSQFIEKYVRVFVRDVNKLDIAYSAFQNWIQRNRLQKQINI</sequence>
<dbReference type="InterPro" id="IPR003607">
    <property type="entry name" value="HD/PDEase_dom"/>
</dbReference>
<dbReference type="Pfam" id="PF01966">
    <property type="entry name" value="HD"/>
    <property type="match status" value="1"/>
</dbReference>
<evidence type="ECO:0000259" key="1">
    <source>
        <dbReference type="SMART" id="SM00471"/>
    </source>
</evidence>
<dbReference type="CDD" id="cd00077">
    <property type="entry name" value="HDc"/>
    <property type="match status" value="1"/>
</dbReference>
<dbReference type="VEuPathDB" id="AmoebaDB:NAEGRDRAFT_53887"/>
<keyword evidence="3" id="KW-1185">Reference proteome</keyword>
<dbReference type="InterPro" id="IPR050135">
    <property type="entry name" value="dGTPase-like"/>
</dbReference>
<dbReference type="OMA" id="QVHGYIK"/>
<dbReference type="GeneID" id="8856679"/>
<feature type="domain" description="HD/PDEase" evidence="1">
    <location>
        <begin position="53"/>
        <end position="261"/>
    </location>
</feature>
<name>D2W150_NAEGR</name>
<dbReference type="EMBL" id="GG738921">
    <property type="protein sequence ID" value="EFC37169.1"/>
    <property type="molecule type" value="Genomic_DNA"/>
</dbReference>
<organism evidence="3">
    <name type="scientific">Naegleria gruberi</name>
    <name type="common">Amoeba</name>
    <dbReference type="NCBI Taxonomy" id="5762"/>
    <lineage>
        <taxon>Eukaryota</taxon>
        <taxon>Discoba</taxon>
        <taxon>Heterolobosea</taxon>
        <taxon>Tetramitia</taxon>
        <taxon>Eutetramitia</taxon>
        <taxon>Vahlkampfiidae</taxon>
        <taxon>Naegleria</taxon>
    </lineage>
</organism>
<dbReference type="eggNOG" id="KOG2681">
    <property type="taxonomic scope" value="Eukaryota"/>
</dbReference>
<accession>D2W150</accession>
<dbReference type="SMART" id="SM00471">
    <property type="entry name" value="HDc"/>
    <property type="match status" value="1"/>
</dbReference>
<gene>
    <name evidence="2" type="ORF">NAEGRDRAFT_53887</name>
</gene>
<dbReference type="InParanoid" id="D2W150"/>
<dbReference type="Proteomes" id="UP000006671">
    <property type="component" value="Unassembled WGS sequence"/>
</dbReference>
<dbReference type="SUPFAM" id="SSF109604">
    <property type="entry name" value="HD-domain/PDEase-like"/>
    <property type="match status" value="1"/>
</dbReference>
<dbReference type="KEGG" id="ngr:NAEGRDRAFT_53887"/>
<dbReference type="GO" id="GO:0008832">
    <property type="term" value="F:dGTPase activity"/>
    <property type="evidence" value="ECO:0007669"/>
    <property type="project" value="TreeGrafter"/>
</dbReference>
<dbReference type="Gene3D" id="1.10.3210.10">
    <property type="entry name" value="Hypothetical protein af1432"/>
    <property type="match status" value="1"/>
</dbReference>